<organism evidence="4 5">
    <name type="scientific">Halopseudomonas salina</name>
    <dbReference type="NCBI Taxonomy" id="1323744"/>
    <lineage>
        <taxon>Bacteria</taxon>
        <taxon>Pseudomonadati</taxon>
        <taxon>Pseudomonadota</taxon>
        <taxon>Gammaproteobacteria</taxon>
        <taxon>Pseudomonadales</taxon>
        <taxon>Pseudomonadaceae</taxon>
        <taxon>Halopseudomonas</taxon>
    </lineage>
</organism>
<gene>
    <name evidence="4" type="ORF">GCM10007418_11510</name>
</gene>
<dbReference type="InterPro" id="IPR009057">
    <property type="entry name" value="Homeodomain-like_sf"/>
</dbReference>
<keyword evidence="5" id="KW-1185">Reference proteome</keyword>
<dbReference type="Proteomes" id="UP000638188">
    <property type="component" value="Unassembled WGS sequence"/>
</dbReference>
<reference evidence="5" key="1">
    <citation type="journal article" date="2019" name="Int. J. Syst. Evol. Microbiol.">
        <title>The Global Catalogue of Microorganisms (GCM) 10K type strain sequencing project: providing services to taxonomists for standard genome sequencing and annotation.</title>
        <authorList>
            <consortium name="The Broad Institute Genomics Platform"/>
            <consortium name="The Broad Institute Genome Sequencing Center for Infectious Disease"/>
            <person name="Wu L."/>
            <person name="Ma J."/>
        </authorList>
    </citation>
    <scope>NUCLEOTIDE SEQUENCE [LARGE SCALE GENOMIC DNA]</scope>
    <source>
        <strain evidence="5">CGMCC 1.12482</strain>
    </source>
</reference>
<dbReference type="Pfam" id="PF06719">
    <property type="entry name" value="AraC_N"/>
    <property type="match status" value="1"/>
</dbReference>
<name>A0ABQ1P9C9_9GAMM</name>
<dbReference type="SMART" id="SM00342">
    <property type="entry name" value="HTH_ARAC"/>
    <property type="match status" value="1"/>
</dbReference>
<comment type="caution">
    <text evidence="4">The sequence shown here is derived from an EMBL/GenBank/DDBJ whole genome shotgun (WGS) entry which is preliminary data.</text>
</comment>
<dbReference type="PANTHER" id="PTHR43436:SF1">
    <property type="entry name" value="TRANSCRIPTIONAL REGULATORY PROTEIN"/>
    <property type="match status" value="1"/>
</dbReference>
<evidence type="ECO:0000313" key="5">
    <source>
        <dbReference type="Proteomes" id="UP000638188"/>
    </source>
</evidence>
<dbReference type="InterPro" id="IPR018060">
    <property type="entry name" value="HTH_AraC"/>
</dbReference>
<accession>A0ABQ1P9C9</accession>
<dbReference type="EMBL" id="BMFF01000002">
    <property type="protein sequence ID" value="GGC93686.1"/>
    <property type="molecule type" value="Genomic_DNA"/>
</dbReference>
<dbReference type="SUPFAM" id="SSF46689">
    <property type="entry name" value="Homeodomain-like"/>
    <property type="match status" value="2"/>
</dbReference>
<dbReference type="PROSITE" id="PS01124">
    <property type="entry name" value="HTH_ARAC_FAMILY_2"/>
    <property type="match status" value="1"/>
</dbReference>
<feature type="domain" description="HTH araC/xylS-type" evidence="3">
    <location>
        <begin position="218"/>
        <end position="316"/>
    </location>
</feature>
<dbReference type="Pfam" id="PF12833">
    <property type="entry name" value="HTH_18"/>
    <property type="match status" value="1"/>
</dbReference>
<dbReference type="Gene3D" id="1.10.10.60">
    <property type="entry name" value="Homeodomain-like"/>
    <property type="match status" value="1"/>
</dbReference>
<dbReference type="InterPro" id="IPR009594">
    <property type="entry name" value="Tscrpt_reg_HTH_AraC_N"/>
</dbReference>
<evidence type="ECO:0000256" key="2">
    <source>
        <dbReference type="ARBA" id="ARBA00023163"/>
    </source>
</evidence>
<evidence type="ECO:0000259" key="3">
    <source>
        <dbReference type="PROSITE" id="PS01124"/>
    </source>
</evidence>
<proteinExistence type="predicted"/>
<keyword evidence="2" id="KW-0804">Transcription</keyword>
<keyword evidence="1" id="KW-0805">Transcription regulation</keyword>
<sequence length="327" mass="36248">MHTLDQSTPVSEAQPNCMTPHYCAPACLELANLVSARVTQEGVYETDIPGLDLFRVDTPTPCMSTVYEPSLCVIAQGRKVVQLGDREIVYGALSYIVSSVDLPVNGQVVDASPDNPFLAVKINIDPAEVAELVLQLGETAPRGPIDCPYSACGLYVAQVDLGILDAMTRLVRLLDSPTDVRILAPLIQREIIYRALVGEMGARMREFVSADSQSHRISRVISVLKDRFAEPLRVRELAEDVNMSESTLYHSFKQVTRMSPVQFQKKLRLHEARRLMLSEGLEAATASYRVGYESPSHFSREYSRMFGASPRADVIKLRGETRIHVPA</sequence>
<evidence type="ECO:0000313" key="4">
    <source>
        <dbReference type="EMBL" id="GGC93686.1"/>
    </source>
</evidence>
<evidence type="ECO:0000256" key="1">
    <source>
        <dbReference type="ARBA" id="ARBA00023015"/>
    </source>
</evidence>
<dbReference type="PANTHER" id="PTHR43436">
    <property type="entry name" value="ARAC-FAMILY TRANSCRIPTIONAL REGULATOR"/>
    <property type="match status" value="1"/>
</dbReference>
<protein>
    <submittedName>
        <fullName evidence="4">Transcriptional regulator</fullName>
    </submittedName>
</protein>